<dbReference type="InParanoid" id="C2KXE6"/>
<feature type="compositionally biased region" description="Basic and acidic residues" evidence="11">
    <location>
        <begin position="352"/>
        <end position="372"/>
    </location>
</feature>
<dbReference type="PANTHER" id="PTHR43553">
    <property type="entry name" value="HEAVY METAL TRANSPORTER"/>
    <property type="match status" value="1"/>
</dbReference>
<dbReference type="InterPro" id="IPR015856">
    <property type="entry name" value="ABC_transpr_CbiO/EcfA_su"/>
</dbReference>
<sequence length="485" mass="54223">MLSFENFSLSYGDSAPVLQDITLTIKEGECLLLTGESGSGKSSLIHAVNGLAYQYDNGKSKGKLLFQGEDLSSLPIYKIALRIATVFQNPKTHFFNINTTRELLFTMENMGLNRAEMDRRMEALLSIFPIEKLLGRNIFALSGGEKQILALASAYLSGCPFLVLDEPSSNLDEGSIAVLKNMLHTLKEKGITILVAEHRLYYLMDMIDRVAFLEKGRLCKLFSREDFLALSEENSKAMGLRARSKPKLSLPEWKNAGALRYDKEGRFASFSLGKIYGIVGENGIGKSTFLRKLSGLEKEKGSHCVLYEEELSKKQRLALSAMVMQDVNQQLFGDSVEEEMELGKTGKKRSLKERSEGIIDGKENEQNRLKPHNTTKEELLNALGLSALKDRHPMSLSGGQKQRLALAATLYQEARLFFFDEPTSGMDQKNMLRIASLLKAAIREDRIFFIVSHDYAFLQEVADEVVEICLLNIGGFQSGSNLLNR</sequence>
<dbReference type="CDD" id="cd03225">
    <property type="entry name" value="ABC_cobalt_CbiO_domain1"/>
    <property type="match status" value="1"/>
</dbReference>
<keyword evidence="3" id="KW-0813">Transport</keyword>
<dbReference type="PROSITE" id="PS00211">
    <property type="entry name" value="ABC_TRANSPORTER_1"/>
    <property type="match status" value="1"/>
</dbReference>
<comment type="caution">
    <text evidence="13">The sequence shown here is derived from an EMBL/GenBank/DDBJ whole genome shotgun (WGS) entry which is preliminary data.</text>
</comment>
<name>C2KXE6_9FIRM</name>
<organism evidence="13 14">
    <name type="scientific">Oribacterium sinus F0268</name>
    <dbReference type="NCBI Taxonomy" id="585501"/>
    <lineage>
        <taxon>Bacteria</taxon>
        <taxon>Bacillati</taxon>
        <taxon>Bacillota</taxon>
        <taxon>Clostridia</taxon>
        <taxon>Lachnospirales</taxon>
        <taxon>Lachnospiraceae</taxon>
        <taxon>Oribacterium</taxon>
    </lineage>
</organism>
<dbReference type="InterPro" id="IPR050095">
    <property type="entry name" value="ECF_ABC_transporter_ATP-bd"/>
</dbReference>
<dbReference type="InterPro" id="IPR025662">
    <property type="entry name" value="Sigma_54_int_dom_ATP-bd_1"/>
</dbReference>
<keyword evidence="6" id="KW-0547">Nucleotide-binding</keyword>
<feature type="region of interest" description="Disordered" evidence="11">
    <location>
        <begin position="342"/>
        <end position="372"/>
    </location>
</feature>
<evidence type="ECO:0000256" key="8">
    <source>
        <dbReference type="ARBA" id="ARBA00022967"/>
    </source>
</evidence>
<keyword evidence="9" id="KW-0472">Membrane</keyword>
<dbReference type="Proteomes" id="UP000004121">
    <property type="component" value="Unassembled WGS sequence"/>
</dbReference>
<dbReference type="RefSeq" id="WP_007158086.1">
    <property type="nucleotide sequence ID" value="NZ_GG668537.1"/>
</dbReference>
<dbReference type="HOGENOM" id="CLU_000604_86_7_9"/>
<evidence type="ECO:0000256" key="10">
    <source>
        <dbReference type="ARBA" id="ARBA00025157"/>
    </source>
</evidence>
<protein>
    <submittedName>
        <fullName evidence="13">ABC transporter, ATP-binding protein</fullName>
    </submittedName>
</protein>
<dbReference type="eggNOG" id="COG1129">
    <property type="taxonomic scope" value="Bacteria"/>
</dbReference>
<keyword evidence="8" id="KW-1278">Translocase</keyword>
<feature type="domain" description="ABC transporter" evidence="12">
    <location>
        <begin position="240"/>
        <end position="485"/>
    </location>
</feature>
<evidence type="ECO:0000256" key="6">
    <source>
        <dbReference type="ARBA" id="ARBA00022741"/>
    </source>
</evidence>
<keyword evidence="5" id="KW-0677">Repeat</keyword>
<comment type="similarity">
    <text evidence="2">Belongs to the ABC transporter superfamily.</text>
</comment>
<dbReference type="Pfam" id="PF00005">
    <property type="entry name" value="ABC_tran"/>
    <property type="match status" value="2"/>
</dbReference>
<keyword evidence="4" id="KW-1003">Cell membrane</keyword>
<dbReference type="GO" id="GO:0042626">
    <property type="term" value="F:ATPase-coupled transmembrane transporter activity"/>
    <property type="evidence" value="ECO:0007669"/>
    <property type="project" value="TreeGrafter"/>
</dbReference>
<comment type="function">
    <text evidence="10">Probably part of an ABC transporter complex. Responsible for energy coupling to the transport system.</text>
</comment>
<dbReference type="InterPro" id="IPR003439">
    <property type="entry name" value="ABC_transporter-like_ATP-bd"/>
</dbReference>
<dbReference type="InterPro" id="IPR017871">
    <property type="entry name" value="ABC_transporter-like_CS"/>
</dbReference>
<evidence type="ECO:0000256" key="1">
    <source>
        <dbReference type="ARBA" id="ARBA00004202"/>
    </source>
</evidence>
<dbReference type="PANTHER" id="PTHR43553:SF23">
    <property type="entry name" value="ABC TRANSPORTER ATP-BINDING COMPONENT"/>
    <property type="match status" value="1"/>
</dbReference>
<evidence type="ECO:0000256" key="4">
    <source>
        <dbReference type="ARBA" id="ARBA00022475"/>
    </source>
</evidence>
<evidence type="ECO:0000256" key="11">
    <source>
        <dbReference type="SAM" id="MobiDB-lite"/>
    </source>
</evidence>
<dbReference type="OrthoDB" id="501320at2"/>
<dbReference type="InterPro" id="IPR003593">
    <property type="entry name" value="AAA+_ATPase"/>
</dbReference>
<evidence type="ECO:0000313" key="13">
    <source>
        <dbReference type="EMBL" id="EEJ51584.1"/>
    </source>
</evidence>
<keyword evidence="14" id="KW-1185">Reference proteome</keyword>
<evidence type="ECO:0000256" key="7">
    <source>
        <dbReference type="ARBA" id="ARBA00022840"/>
    </source>
</evidence>
<dbReference type="InterPro" id="IPR027417">
    <property type="entry name" value="P-loop_NTPase"/>
</dbReference>
<dbReference type="STRING" id="585501.HMPREF6123_1165"/>
<gene>
    <name evidence="13" type="ORF">HMPREF6123_1165</name>
</gene>
<comment type="subcellular location">
    <subcellularLocation>
        <location evidence="1">Cell membrane</location>
        <topology evidence="1">Peripheral membrane protein</topology>
    </subcellularLocation>
</comment>
<dbReference type="SMART" id="SM00382">
    <property type="entry name" value="AAA"/>
    <property type="match status" value="2"/>
</dbReference>
<dbReference type="EMBL" id="ACKX01000115">
    <property type="protein sequence ID" value="EEJ51584.1"/>
    <property type="molecule type" value="Genomic_DNA"/>
</dbReference>
<dbReference type="AlphaFoldDB" id="C2KXE6"/>
<evidence type="ECO:0000256" key="3">
    <source>
        <dbReference type="ARBA" id="ARBA00022448"/>
    </source>
</evidence>
<evidence type="ECO:0000259" key="12">
    <source>
        <dbReference type="PROSITE" id="PS50893"/>
    </source>
</evidence>
<keyword evidence="7 13" id="KW-0067">ATP-binding</keyword>
<dbReference type="GO" id="GO:0016887">
    <property type="term" value="F:ATP hydrolysis activity"/>
    <property type="evidence" value="ECO:0007669"/>
    <property type="project" value="InterPro"/>
</dbReference>
<dbReference type="GO" id="GO:0005524">
    <property type="term" value="F:ATP binding"/>
    <property type="evidence" value="ECO:0007669"/>
    <property type="project" value="UniProtKB-KW"/>
</dbReference>
<evidence type="ECO:0000313" key="14">
    <source>
        <dbReference type="Proteomes" id="UP000004121"/>
    </source>
</evidence>
<reference evidence="13 14" key="1">
    <citation type="submission" date="2009-04" db="EMBL/GenBank/DDBJ databases">
        <authorList>
            <person name="Qin X."/>
            <person name="Bachman B."/>
            <person name="Battles P."/>
            <person name="Bell A."/>
            <person name="Bess C."/>
            <person name="Bickham C."/>
            <person name="Chaboub L."/>
            <person name="Chen D."/>
            <person name="Coyle M."/>
            <person name="Deiros D.R."/>
            <person name="Dinh H."/>
            <person name="Forbes L."/>
            <person name="Fowler G."/>
            <person name="Francisco L."/>
            <person name="Fu Q."/>
            <person name="Gubbala S."/>
            <person name="Hale W."/>
            <person name="Han Y."/>
            <person name="Hemphill L."/>
            <person name="Highlander S.K."/>
            <person name="Hirani K."/>
            <person name="Hogues M."/>
            <person name="Jackson L."/>
            <person name="Jakkamsetti A."/>
            <person name="Javaid M."/>
            <person name="Jiang H."/>
            <person name="Korchina V."/>
            <person name="Kovar C."/>
            <person name="Lara F."/>
            <person name="Lee S."/>
            <person name="Mata R."/>
            <person name="Mathew T."/>
            <person name="Moen C."/>
            <person name="Morales K."/>
            <person name="Munidasa M."/>
            <person name="Nazareth L."/>
            <person name="Ngo R."/>
            <person name="Nguyen L."/>
            <person name="Okwuonu G."/>
            <person name="Ongeri F."/>
            <person name="Patil S."/>
            <person name="Petrosino J."/>
            <person name="Pham C."/>
            <person name="Pham P."/>
            <person name="Pu L.-L."/>
            <person name="Puazo M."/>
            <person name="Raj R."/>
            <person name="Reid J."/>
            <person name="Rouhana J."/>
            <person name="Saada N."/>
            <person name="Shang Y."/>
            <person name="Simmons D."/>
            <person name="Thornton R."/>
            <person name="Warren J."/>
            <person name="Weissenberger G."/>
            <person name="Zhang J."/>
            <person name="Zhang L."/>
            <person name="Zhou C."/>
            <person name="Zhu D."/>
            <person name="Muzny D."/>
            <person name="Worley K."/>
            <person name="Gibbs R."/>
        </authorList>
    </citation>
    <scope>NUCLEOTIDE SEQUENCE [LARGE SCALE GENOMIC DNA]</scope>
    <source>
        <strain evidence="13 14">F0268</strain>
    </source>
</reference>
<accession>C2KXE6</accession>
<dbReference type="PROSITE" id="PS50893">
    <property type="entry name" value="ABC_TRANSPORTER_2"/>
    <property type="match status" value="2"/>
</dbReference>
<proteinExistence type="inferred from homology"/>
<dbReference type="PROSITE" id="PS00675">
    <property type="entry name" value="SIGMA54_INTERACT_1"/>
    <property type="match status" value="1"/>
</dbReference>
<evidence type="ECO:0000256" key="5">
    <source>
        <dbReference type="ARBA" id="ARBA00022737"/>
    </source>
</evidence>
<dbReference type="Gene3D" id="3.40.50.300">
    <property type="entry name" value="P-loop containing nucleotide triphosphate hydrolases"/>
    <property type="match status" value="2"/>
</dbReference>
<evidence type="ECO:0000256" key="9">
    <source>
        <dbReference type="ARBA" id="ARBA00023136"/>
    </source>
</evidence>
<feature type="domain" description="ABC transporter" evidence="12">
    <location>
        <begin position="2"/>
        <end position="240"/>
    </location>
</feature>
<evidence type="ECO:0000256" key="2">
    <source>
        <dbReference type="ARBA" id="ARBA00005417"/>
    </source>
</evidence>
<dbReference type="SUPFAM" id="SSF52540">
    <property type="entry name" value="P-loop containing nucleoside triphosphate hydrolases"/>
    <property type="match status" value="2"/>
</dbReference>
<dbReference type="GO" id="GO:0043190">
    <property type="term" value="C:ATP-binding cassette (ABC) transporter complex"/>
    <property type="evidence" value="ECO:0007669"/>
    <property type="project" value="TreeGrafter"/>
</dbReference>